<dbReference type="GO" id="GO:0004812">
    <property type="term" value="F:aminoacyl-tRNA ligase activity"/>
    <property type="evidence" value="ECO:0007669"/>
    <property type="project" value="UniProtKB-KW"/>
</dbReference>
<accession>A0A414J5C9</accession>
<protein>
    <submittedName>
        <fullName evidence="3">Prolyl-tRNA synthetase associated domain-containing protein</fullName>
    </submittedName>
</protein>
<evidence type="ECO:0000313" key="4">
    <source>
        <dbReference type="Proteomes" id="UP000283745"/>
    </source>
</evidence>
<dbReference type="PANTHER" id="PTHR31423:SF3">
    <property type="entry name" value="PROLYL-TRNA SYNTHETASE ASSOCIATED DOMAIN-CONTAINING PROTEIN 1-RELATED"/>
    <property type="match status" value="1"/>
</dbReference>
<dbReference type="InterPro" id="IPR007214">
    <property type="entry name" value="YbaK/aa-tRNA-synth-assoc-dom"/>
</dbReference>
<dbReference type="PANTHER" id="PTHR31423">
    <property type="entry name" value="YBAK DOMAIN-CONTAINING PROTEIN"/>
    <property type="match status" value="1"/>
</dbReference>
<comment type="similarity">
    <text evidence="1">Belongs to the PRORSD1 family.</text>
</comment>
<comment type="caution">
    <text evidence="3">The sequence shown here is derived from an EMBL/GenBank/DDBJ whole genome shotgun (WGS) entry which is preliminary data.</text>
</comment>
<dbReference type="EMBL" id="QSKF01000007">
    <property type="protein sequence ID" value="RHE39616.1"/>
    <property type="molecule type" value="Genomic_DNA"/>
</dbReference>
<evidence type="ECO:0000256" key="1">
    <source>
        <dbReference type="ARBA" id="ARBA00010201"/>
    </source>
</evidence>
<keyword evidence="3" id="KW-0436">Ligase</keyword>
<evidence type="ECO:0000259" key="2">
    <source>
        <dbReference type="Pfam" id="PF04073"/>
    </source>
</evidence>
<dbReference type="AlphaFoldDB" id="A0A414J5C9"/>
<dbReference type="RefSeq" id="WP_015541646.1">
    <property type="nucleotide sequence ID" value="NZ_CABJFK010000007.1"/>
</dbReference>
<dbReference type="Pfam" id="PF04073">
    <property type="entry name" value="tRNA_edit"/>
    <property type="match status" value="1"/>
</dbReference>
<feature type="domain" description="YbaK/aminoacyl-tRNA synthetase-associated" evidence="2">
    <location>
        <begin position="39"/>
        <end position="163"/>
    </location>
</feature>
<name>A0A414J5C9_9FIRM</name>
<sequence length="183" mass="21087">MELQNGRPENVNDRLDKEIRVYDFLDKLSVTYQRVDHEAAMTMEACEEIDRTLGDDTAICKNLFLCNRQETNFYLLLMPGDKPFKTKDLSAQIGSARLSFAKPEYMEKYLDITPGSVSVLGLMNDHEEKVQLLIDEDVLKDPYFGCHPCINTSSLKFTTKDFTEKIIPALEHEPIIVNLENYR</sequence>
<keyword evidence="3" id="KW-0030">Aminoacyl-tRNA synthetase</keyword>
<dbReference type="InterPro" id="IPR040285">
    <property type="entry name" value="ProX/PRXD1"/>
</dbReference>
<dbReference type="InterPro" id="IPR036754">
    <property type="entry name" value="YbaK/aa-tRNA-synt-asso_dom_sf"/>
</dbReference>
<proteinExistence type="inferred from homology"/>
<dbReference type="GO" id="GO:0002161">
    <property type="term" value="F:aminoacyl-tRNA deacylase activity"/>
    <property type="evidence" value="ECO:0007669"/>
    <property type="project" value="InterPro"/>
</dbReference>
<dbReference type="Proteomes" id="UP000283745">
    <property type="component" value="Unassembled WGS sequence"/>
</dbReference>
<dbReference type="Gene3D" id="3.90.960.10">
    <property type="entry name" value="YbaK/aminoacyl-tRNA synthetase-associated domain"/>
    <property type="match status" value="1"/>
</dbReference>
<reference evidence="3 4" key="1">
    <citation type="submission" date="2018-08" db="EMBL/GenBank/DDBJ databases">
        <title>A genome reference for cultivated species of the human gut microbiota.</title>
        <authorList>
            <person name="Zou Y."/>
            <person name="Xue W."/>
            <person name="Luo G."/>
        </authorList>
    </citation>
    <scope>NUCLEOTIDE SEQUENCE [LARGE SCALE GENOMIC DNA]</scope>
    <source>
        <strain evidence="3 4">AM28-23</strain>
    </source>
</reference>
<evidence type="ECO:0000313" key="3">
    <source>
        <dbReference type="EMBL" id="RHE39616.1"/>
    </source>
</evidence>
<dbReference type="CDD" id="cd04335">
    <property type="entry name" value="PrdX_deacylase"/>
    <property type="match status" value="1"/>
</dbReference>
<dbReference type="SUPFAM" id="SSF55826">
    <property type="entry name" value="YbaK/ProRS associated domain"/>
    <property type="match status" value="1"/>
</dbReference>
<organism evidence="3 4">
    <name type="scientific">Blautia obeum</name>
    <dbReference type="NCBI Taxonomy" id="40520"/>
    <lineage>
        <taxon>Bacteria</taxon>
        <taxon>Bacillati</taxon>
        <taxon>Bacillota</taxon>
        <taxon>Clostridia</taxon>
        <taxon>Lachnospirales</taxon>
        <taxon>Lachnospiraceae</taxon>
        <taxon>Blautia</taxon>
    </lineage>
</organism>
<gene>
    <name evidence="3" type="ORF">DW740_10295</name>
</gene>